<gene>
    <name evidence="2" type="ORF">JOD31_000889</name>
</gene>
<evidence type="ECO:0000313" key="2">
    <source>
        <dbReference type="EMBL" id="MBM7850677.1"/>
    </source>
</evidence>
<dbReference type="SUPFAM" id="SSF50952">
    <property type="entry name" value="Soluble quinoprotein glucose dehydrogenase"/>
    <property type="match status" value="1"/>
</dbReference>
<protein>
    <submittedName>
        <fullName evidence="2">Glucose/arabinose dehydrogenase</fullName>
    </submittedName>
</protein>
<evidence type="ECO:0000259" key="1">
    <source>
        <dbReference type="Pfam" id="PF22807"/>
    </source>
</evidence>
<organism evidence="2 3">
    <name type="scientific">Methylopila capsulata</name>
    <dbReference type="NCBI Taxonomy" id="61654"/>
    <lineage>
        <taxon>Bacteria</taxon>
        <taxon>Pseudomonadati</taxon>
        <taxon>Pseudomonadota</taxon>
        <taxon>Alphaproteobacteria</taxon>
        <taxon>Hyphomicrobiales</taxon>
        <taxon>Methylopilaceae</taxon>
        <taxon>Methylopila</taxon>
    </lineage>
</organism>
<dbReference type="RefSeq" id="WP_246482322.1">
    <property type="nucleotide sequence ID" value="NZ_BSFF01000002.1"/>
</dbReference>
<dbReference type="InterPro" id="IPR054539">
    <property type="entry name" value="Beta-prop_PDH"/>
</dbReference>
<dbReference type="InterPro" id="IPR011042">
    <property type="entry name" value="6-blade_b-propeller_TolB-like"/>
</dbReference>
<dbReference type="Pfam" id="PF22807">
    <property type="entry name" value="TrAA12"/>
    <property type="match status" value="1"/>
</dbReference>
<accession>A0ABS2T3C9</accession>
<dbReference type="PANTHER" id="PTHR33546:SF1">
    <property type="entry name" value="LARGE, MULTIFUNCTIONAL SECRETED PROTEIN"/>
    <property type="match status" value="1"/>
</dbReference>
<keyword evidence="3" id="KW-1185">Reference proteome</keyword>
<dbReference type="PANTHER" id="PTHR33546">
    <property type="entry name" value="LARGE, MULTIFUNCTIONAL SECRETED PROTEIN-RELATED"/>
    <property type="match status" value="1"/>
</dbReference>
<evidence type="ECO:0000313" key="3">
    <source>
        <dbReference type="Proteomes" id="UP000758856"/>
    </source>
</evidence>
<comment type="caution">
    <text evidence="2">The sequence shown here is derived from an EMBL/GenBank/DDBJ whole genome shotgun (WGS) entry which is preliminary data.</text>
</comment>
<feature type="domain" description="Pyrroloquinoline quinone-dependent pyranose dehydrogenase beta-propeller" evidence="1">
    <location>
        <begin position="125"/>
        <end position="453"/>
    </location>
</feature>
<dbReference type="Gene3D" id="2.120.10.30">
    <property type="entry name" value="TolB, C-terminal domain"/>
    <property type="match status" value="1"/>
</dbReference>
<reference evidence="2 3" key="1">
    <citation type="submission" date="2021-01" db="EMBL/GenBank/DDBJ databases">
        <title>Genomic Encyclopedia of Type Strains, Phase IV (KMG-IV): sequencing the most valuable type-strain genomes for metagenomic binning, comparative biology and taxonomic classification.</title>
        <authorList>
            <person name="Goeker M."/>
        </authorList>
    </citation>
    <scope>NUCLEOTIDE SEQUENCE [LARGE SCALE GENOMIC DNA]</scope>
    <source>
        <strain evidence="2 3">DSM 6130</strain>
    </source>
</reference>
<sequence length="460" mass="49594">MSVSLPEPGLMAARARRSCAHLRGRATVSSCAWRWASAKLASRATGRRFGRGGRWRRTAIATLEPIRRLAAAALLLVAALSPAAAAEDFWAIGRPPSESSRRLAPPSVFPAATPADELPTPKLRAPPGFKVETFASDVLDARMLREGPRGTVFVSSLFVANRVYALVKTPAGGRAVHVVLDDTPLPNGIEVSGGALYVATPRKILRFDAIEDRIDRPGEPTVVYDAFPAEAPNSWKAVKVGPDGKLYVTVGSPCNVCRPDDAHGRILRMNLDGTGVETVARGIRFSVGFDFDPTTGDLWFTDNQRDGLTNPEPSDELNRVAKPGQDFGFPYCHSGLLPDPAFGAGRSCAEFTPPEALLGPHAAPLGMRFYRGTAFPEKYHNAIFVARHGPWNRARKQADVVAVLRDGMGRVTGVESFLSGFVQNDEYVGRPVDVQPLSDGSLLVSDDHNGAVYRVSYVGE</sequence>
<dbReference type="InterPro" id="IPR011041">
    <property type="entry name" value="Quinoprot_gluc/sorb_DH_b-prop"/>
</dbReference>
<proteinExistence type="predicted"/>
<dbReference type="Proteomes" id="UP000758856">
    <property type="component" value="Unassembled WGS sequence"/>
</dbReference>
<name>A0ABS2T3C9_9HYPH</name>
<dbReference type="EMBL" id="JAFBCY010000001">
    <property type="protein sequence ID" value="MBM7850677.1"/>
    <property type="molecule type" value="Genomic_DNA"/>
</dbReference>